<reference evidence="1 2" key="1">
    <citation type="journal article" date="2021" name="Sci. Rep.">
        <title>Genome sequencing of the multicellular alga Astrephomene provides insights into convergent evolution of germ-soma differentiation.</title>
        <authorList>
            <person name="Yamashita S."/>
            <person name="Yamamoto K."/>
            <person name="Matsuzaki R."/>
            <person name="Suzuki S."/>
            <person name="Yamaguchi H."/>
            <person name="Hirooka S."/>
            <person name="Minakuchi Y."/>
            <person name="Miyagishima S."/>
            <person name="Kawachi M."/>
            <person name="Toyoda A."/>
            <person name="Nozaki H."/>
        </authorList>
    </citation>
    <scope>NUCLEOTIDE SEQUENCE [LARGE SCALE GENOMIC DNA]</scope>
    <source>
        <strain evidence="1 2">NIES-4017</strain>
    </source>
</reference>
<accession>A0AAD3HNT3</accession>
<dbReference type="AlphaFoldDB" id="A0AAD3HNT3"/>
<organism evidence="1 2">
    <name type="scientific">Astrephomene gubernaculifera</name>
    <dbReference type="NCBI Taxonomy" id="47775"/>
    <lineage>
        <taxon>Eukaryota</taxon>
        <taxon>Viridiplantae</taxon>
        <taxon>Chlorophyta</taxon>
        <taxon>core chlorophytes</taxon>
        <taxon>Chlorophyceae</taxon>
        <taxon>CS clade</taxon>
        <taxon>Chlamydomonadales</taxon>
        <taxon>Astrephomenaceae</taxon>
        <taxon>Astrephomene</taxon>
    </lineage>
</organism>
<evidence type="ECO:0000313" key="2">
    <source>
        <dbReference type="Proteomes" id="UP001054857"/>
    </source>
</evidence>
<dbReference type="Proteomes" id="UP001054857">
    <property type="component" value="Unassembled WGS sequence"/>
</dbReference>
<dbReference type="EMBL" id="BMAR01000022">
    <property type="protein sequence ID" value="GFR48259.1"/>
    <property type="molecule type" value="Genomic_DNA"/>
</dbReference>
<proteinExistence type="predicted"/>
<comment type="caution">
    <text evidence="1">The sequence shown here is derived from an EMBL/GenBank/DDBJ whole genome shotgun (WGS) entry which is preliminary data.</text>
</comment>
<keyword evidence="2" id="KW-1185">Reference proteome</keyword>
<protein>
    <submittedName>
        <fullName evidence="1">Uncharacterized protein</fullName>
    </submittedName>
</protein>
<name>A0AAD3HNT3_9CHLO</name>
<feature type="non-terminal residue" evidence="1">
    <location>
        <position position="1"/>
    </location>
</feature>
<gene>
    <name evidence="1" type="ORF">Agub_g10124</name>
</gene>
<evidence type="ECO:0000313" key="1">
    <source>
        <dbReference type="EMBL" id="GFR48259.1"/>
    </source>
</evidence>
<sequence>AEAAAWPGCRFRPMPSTTEMTEVVRAIYELMEQLPLSGEEAKGVRKALRQLQVVDRSFIQENYVNLCFAAKAGGEEEIREIFEEIRQRAADLQQQQQAGGPSVKTDAG</sequence>